<reference evidence="1 2" key="1">
    <citation type="journal article" date="2019" name="Int. J. Syst. Evol. Microbiol.">
        <title>The Global Catalogue of Microorganisms (GCM) 10K type strain sequencing project: providing services to taxonomists for standard genome sequencing and annotation.</title>
        <authorList>
            <consortium name="The Broad Institute Genomics Platform"/>
            <consortium name="The Broad Institute Genome Sequencing Center for Infectious Disease"/>
            <person name="Wu L."/>
            <person name="Ma J."/>
        </authorList>
    </citation>
    <scope>NUCLEOTIDE SEQUENCE [LARGE SCALE GENOMIC DNA]</scope>
    <source>
        <strain evidence="1 2">JCM 6305</strain>
    </source>
</reference>
<keyword evidence="2" id="KW-1185">Reference proteome</keyword>
<evidence type="ECO:0000313" key="2">
    <source>
        <dbReference type="Proteomes" id="UP001501638"/>
    </source>
</evidence>
<comment type="caution">
    <text evidence="1">The sequence shown here is derived from an EMBL/GenBank/DDBJ whole genome shotgun (WGS) entry which is preliminary data.</text>
</comment>
<accession>A0ABN3K805</accession>
<dbReference type="Pfam" id="PF14435">
    <property type="entry name" value="SUKH-4"/>
    <property type="match status" value="1"/>
</dbReference>
<dbReference type="Proteomes" id="UP001501638">
    <property type="component" value="Unassembled WGS sequence"/>
</dbReference>
<name>A0ABN3K805_9ACTN</name>
<proteinExistence type="predicted"/>
<organism evidence="1 2">
    <name type="scientific">Streptomyces macrosporus</name>
    <dbReference type="NCBI Taxonomy" id="44032"/>
    <lineage>
        <taxon>Bacteria</taxon>
        <taxon>Bacillati</taxon>
        <taxon>Actinomycetota</taxon>
        <taxon>Actinomycetes</taxon>
        <taxon>Kitasatosporales</taxon>
        <taxon>Streptomycetaceae</taxon>
        <taxon>Streptomyces</taxon>
    </lineage>
</organism>
<evidence type="ECO:0000313" key="1">
    <source>
        <dbReference type="EMBL" id="GAA2452197.1"/>
    </source>
</evidence>
<sequence length="187" mass="20703">MSNVRFSLTHEEIVSVFGAEQVSRSDRNEAEDLGLSGPTLEFLCTVGLPRMPKAEISAPHGKVRLRDLENASQESHGYSEEILEWIILGNLPGSTLALDPVTGIVHGSYDDFETHMPLHSDVSSLAYTVYAVKRILPEVAAAADQEERDELVDGLQRFIAERDPLPFADEDSEWNGAFDEIAMGMWT</sequence>
<dbReference type="EMBL" id="BAAASZ010000027">
    <property type="protein sequence ID" value="GAA2452197.1"/>
    <property type="molecule type" value="Genomic_DNA"/>
</dbReference>
<gene>
    <name evidence="1" type="ORF">GCM10010405_39940</name>
</gene>
<protein>
    <submittedName>
        <fullName evidence="1">SUKH-4 family immunity protein</fullName>
    </submittedName>
</protein>
<dbReference type="RefSeq" id="WP_344325194.1">
    <property type="nucleotide sequence ID" value="NZ_BAAASZ010000027.1"/>
</dbReference>
<dbReference type="InterPro" id="IPR025851">
    <property type="entry name" value="SUKH-4"/>
</dbReference>